<proteinExistence type="predicted"/>
<keyword evidence="1" id="KW-1133">Transmembrane helix</keyword>
<keyword evidence="3" id="KW-0067">ATP-binding</keyword>
<reference evidence="3 4" key="1">
    <citation type="submission" date="2022-06" db="EMBL/GenBank/DDBJ databases">
        <title>Isolation of gut microbiota from human fecal samples.</title>
        <authorList>
            <person name="Pamer E.G."/>
            <person name="Barat B."/>
            <person name="Waligurski E."/>
            <person name="Medina S."/>
            <person name="Paddock L."/>
            <person name="Mostad J."/>
        </authorList>
    </citation>
    <scope>NUCLEOTIDE SEQUENCE [LARGE SCALE GENOMIC DNA]</scope>
    <source>
        <strain evidence="3 4">SL.3.17</strain>
    </source>
</reference>
<gene>
    <name evidence="3" type="ORF">NE619_08475</name>
</gene>
<accession>A0ABT1RNK3</accession>
<dbReference type="InterPro" id="IPR032834">
    <property type="entry name" value="NatK-like_C"/>
</dbReference>
<keyword evidence="3" id="KW-0547">Nucleotide-binding</keyword>
<dbReference type="Proteomes" id="UP001524502">
    <property type="component" value="Unassembled WGS sequence"/>
</dbReference>
<keyword evidence="1" id="KW-0812">Transmembrane</keyword>
<dbReference type="RefSeq" id="WP_256131960.1">
    <property type="nucleotide sequence ID" value="NZ_JANFXK010000008.1"/>
</dbReference>
<dbReference type="PANTHER" id="PTHR40448:SF1">
    <property type="entry name" value="TWO-COMPONENT SENSOR HISTIDINE KINASE"/>
    <property type="match status" value="1"/>
</dbReference>
<dbReference type="SUPFAM" id="SSF55874">
    <property type="entry name" value="ATPase domain of HSP90 chaperone/DNA topoisomerase II/histidine kinase"/>
    <property type="match status" value="1"/>
</dbReference>
<feature type="transmembrane region" description="Helical" evidence="1">
    <location>
        <begin position="7"/>
        <end position="26"/>
    </location>
</feature>
<dbReference type="InterPro" id="IPR036890">
    <property type="entry name" value="HATPase_C_sf"/>
</dbReference>
<feature type="domain" description="Sensor histidine kinase NatK-like C-terminal" evidence="2">
    <location>
        <begin position="143"/>
        <end position="242"/>
    </location>
</feature>
<protein>
    <submittedName>
        <fullName evidence="3">ATP-binding protein</fullName>
    </submittedName>
</protein>
<dbReference type="GO" id="GO:0005524">
    <property type="term" value="F:ATP binding"/>
    <property type="evidence" value="ECO:0007669"/>
    <property type="project" value="UniProtKB-KW"/>
</dbReference>
<dbReference type="EMBL" id="JANFXK010000008">
    <property type="protein sequence ID" value="MCQ4636764.1"/>
    <property type="molecule type" value="Genomic_DNA"/>
</dbReference>
<evidence type="ECO:0000313" key="3">
    <source>
        <dbReference type="EMBL" id="MCQ4636764.1"/>
    </source>
</evidence>
<organism evidence="3 4">
    <name type="scientific">Anaerovorax odorimutans</name>
    <dbReference type="NCBI Taxonomy" id="109327"/>
    <lineage>
        <taxon>Bacteria</taxon>
        <taxon>Bacillati</taxon>
        <taxon>Bacillota</taxon>
        <taxon>Clostridia</taxon>
        <taxon>Peptostreptococcales</taxon>
        <taxon>Anaerovoracaceae</taxon>
        <taxon>Anaerovorax</taxon>
    </lineage>
</organism>
<sequence>MGIYTDALILMIVLMVILSVFFVIAFRTHKKISEENKFLLERWAAQRQHLKGLESFSQEVRAMTKDVRRLTRFFEDGSPHSLRRQLDAEQSCLDSCNALLSKVRCGNPEVDALLFSKTVICEKYGIEFEVTICRIPEGKLTEIELTSLLGNLLDNAIEAAYASPAPRPFVKMNCQFRSGVFLIRIENSKDPARNPMANHMKTDKENPQFHGLGLRILDGIVKKYDGVMKMEDKGDTFTSSVSLILG</sequence>
<dbReference type="CDD" id="cd16935">
    <property type="entry name" value="HATPase_AgrC-ComD-like"/>
    <property type="match status" value="1"/>
</dbReference>
<keyword evidence="4" id="KW-1185">Reference proteome</keyword>
<dbReference type="PANTHER" id="PTHR40448">
    <property type="entry name" value="TWO-COMPONENT SENSOR HISTIDINE KINASE"/>
    <property type="match status" value="1"/>
</dbReference>
<name>A0ABT1RNK3_9FIRM</name>
<keyword evidence="1" id="KW-0472">Membrane</keyword>
<dbReference type="Gene3D" id="3.30.565.10">
    <property type="entry name" value="Histidine kinase-like ATPase, C-terminal domain"/>
    <property type="match status" value="1"/>
</dbReference>
<evidence type="ECO:0000256" key="1">
    <source>
        <dbReference type="SAM" id="Phobius"/>
    </source>
</evidence>
<dbReference type="Pfam" id="PF14501">
    <property type="entry name" value="HATPase_c_5"/>
    <property type="match status" value="1"/>
</dbReference>
<evidence type="ECO:0000313" key="4">
    <source>
        <dbReference type="Proteomes" id="UP001524502"/>
    </source>
</evidence>
<evidence type="ECO:0000259" key="2">
    <source>
        <dbReference type="Pfam" id="PF14501"/>
    </source>
</evidence>
<comment type="caution">
    <text evidence="3">The sequence shown here is derived from an EMBL/GenBank/DDBJ whole genome shotgun (WGS) entry which is preliminary data.</text>
</comment>